<gene>
    <name evidence="5" type="ORF">UFOPK2894_00829</name>
    <name evidence="6" type="ORF">UFOPK4234_01153</name>
    <name evidence="7" type="ORF">UFOPK4295_01247</name>
</gene>
<dbReference type="PANTHER" id="PTHR46847">
    <property type="entry name" value="D-ALLOSE-BINDING PERIPLASMIC PROTEIN-RELATED"/>
    <property type="match status" value="1"/>
</dbReference>
<accession>A0A6J6VS21</accession>
<proteinExistence type="inferred from homology"/>
<dbReference type="PANTHER" id="PTHR46847:SF1">
    <property type="entry name" value="D-ALLOSE-BINDING PERIPLASMIC PROTEIN-RELATED"/>
    <property type="match status" value="1"/>
</dbReference>
<dbReference type="Gene3D" id="3.40.50.2300">
    <property type="match status" value="2"/>
</dbReference>
<dbReference type="EMBL" id="CAFBQA010000069">
    <property type="protein sequence ID" value="CAB5040661.1"/>
    <property type="molecule type" value="Genomic_DNA"/>
</dbReference>
<evidence type="ECO:0000259" key="4">
    <source>
        <dbReference type="Pfam" id="PF13407"/>
    </source>
</evidence>
<comment type="similarity">
    <text evidence="2">Belongs to the bacterial solute-binding protein 2 family.</text>
</comment>
<dbReference type="InterPro" id="IPR028082">
    <property type="entry name" value="Peripla_BP_I"/>
</dbReference>
<feature type="domain" description="Periplasmic binding protein" evidence="4">
    <location>
        <begin position="49"/>
        <end position="324"/>
    </location>
</feature>
<evidence type="ECO:0000256" key="2">
    <source>
        <dbReference type="ARBA" id="ARBA00007639"/>
    </source>
</evidence>
<evidence type="ECO:0000313" key="7">
    <source>
        <dbReference type="EMBL" id="CAB5054415.1"/>
    </source>
</evidence>
<evidence type="ECO:0000313" key="5">
    <source>
        <dbReference type="EMBL" id="CAB4775321.1"/>
    </source>
</evidence>
<dbReference type="EMBL" id="CAEZZQ010000044">
    <property type="protein sequence ID" value="CAB4775321.1"/>
    <property type="molecule type" value="Genomic_DNA"/>
</dbReference>
<dbReference type="SUPFAM" id="SSF53822">
    <property type="entry name" value="Periplasmic binding protein-like I"/>
    <property type="match status" value="1"/>
</dbReference>
<dbReference type="GO" id="GO:0030313">
    <property type="term" value="C:cell envelope"/>
    <property type="evidence" value="ECO:0007669"/>
    <property type="project" value="UniProtKB-SubCell"/>
</dbReference>
<comment type="subcellular location">
    <subcellularLocation>
        <location evidence="1">Cell envelope</location>
    </subcellularLocation>
</comment>
<keyword evidence="3" id="KW-0732">Signal</keyword>
<dbReference type="EMBL" id="CAFBQF010000073">
    <property type="protein sequence ID" value="CAB5054415.1"/>
    <property type="molecule type" value="Genomic_DNA"/>
</dbReference>
<dbReference type="AlphaFoldDB" id="A0A6J6VS21"/>
<dbReference type="GO" id="GO:0030246">
    <property type="term" value="F:carbohydrate binding"/>
    <property type="evidence" value="ECO:0007669"/>
    <property type="project" value="UniProtKB-ARBA"/>
</dbReference>
<dbReference type="InterPro" id="IPR025997">
    <property type="entry name" value="SBP_2_dom"/>
</dbReference>
<sequence length="383" mass="40294">MKKAKVGKWTIMAVAGALVLSACSSSATTETESSADAADTPAAPFKISFSIYTEAAPLFQVIHKNLDAQIAANDTGVNVKWYDNAGDPAKMLENVQLKIADKPDAIVIYPVSTATSGVGQLLKDSGIPCVALNLDVAECTFLNIDNRKLGEDTAAIVGKIASERGWNASNTTILLGQNASAGEQVNDCVRYFYSTIAPMLGMEAIDATTITAKTTKIGKNAIQFEGASQLQPSFEAIKNILPSIPKGNNIILYTVNNDSTNGALRALEDAGRGAIDKTLIGGLGGDESGIKALREDPRWVAEGDIFISYWGQYAVAAAQALVKGAKPTDKVTPFPQLTLDKASVDVYHLPGSADVKAMPPLVAANQWLAEGGFLQATKMVAGL</sequence>
<reference evidence="5" key="1">
    <citation type="submission" date="2020-05" db="EMBL/GenBank/DDBJ databases">
        <authorList>
            <person name="Chiriac C."/>
            <person name="Salcher M."/>
            <person name="Ghai R."/>
            <person name="Kavagutti S V."/>
        </authorList>
    </citation>
    <scope>NUCLEOTIDE SEQUENCE</scope>
</reference>
<dbReference type="Pfam" id="PF13407">
    <property type="entry name" value="Peripla_BP_4"/>
    <property type="match status" value="1"/>
</dbReference>
<evidence type="ECO:0000256" key="1">
    <source>
        <dbReference type="ARBA" id="ARBA00004196"/>
    </source>
</evidence>
<name>A0A6J6VS21_9ZZZZ</name>
<protein>
    <submittedName>
        <fullName evidence="5">Unannotated protein</fullName>
    </submittedName>
</protein>
<evidence type="ECO:0000256" key="3">
    <source>
        <dbReference type="ARBA" id="ARBA00022729"/>
    </source>
</evidence>
<dbReference type="PROSITE" id="PS51257">
    <property type="entry name" value="PROKAR_LIPOPROTEIN"/>
    <property type="match status" value="1"/>
</dbReference>
<evidence type="ECO:0000313" key="6">
    <source>
        <dbReference type="EMBL" id="CAB5040661.1"/>
    </source>
</evidence>
<organism evidence="5">
    <name type="scientific">freshwater metagenome</name>
    <dbReference type="NCBI Taxonomy" id="449393"/>
    <lineage>
        <taxon>unclassified sequences</taxon>
        <taxon>metagenomes</taxon>
        <taxon>ecological metagenomes</taxon>
    </lineage>
</organism>